<evidence type="ECO:0000313" key="3">
    <source>
        <dbReference type="Proteomes" id="UP000030645"/>
    </source>
</evidence>
<sequence length="137" mass="15941">MGGFWASRKVRLFSSSESKHNIQAIDFLLGKVPGDQNTRSKQNRSERSRRKRLSIGGKCRSETENRDFELKNEVGRALWQVGFLVFVRILNQEETIAMAELARTWETETIVYGKVYGERERERELFLVSKFLMKPPG</sequence>
<reference evidence="3" key="1">
    <citation type="submission" date="2013-01" db="EMBL/GenBank/DDBJ databases">
        <title>Draft Genome Sequence of a Mulberry Tree, Morus notabilis C.K. Schneid.</title>
        <authorList>
            <person name="He N."/>
            <person name="Zhao S."/>
        </authorList>
    </citation>
    <scope>NUCLEOTIDE SEQUENCE</scope>
</reference>
<protein>
    <submittedName>
        <fullName evidence="2">Uncharacterized protein</fullName>
    </submittedName>
</protein>
<feature type="region of interest" description="Disordered" evidence="1">
    <location>
        <begin position="33"/>
        <end position="56"/>
    </location>
</feature>
<keyword evidence="3" id="KW-1185">Reference proteome</keyword>
<evidence type="ECO:0000256" key="1">
    <source>
        <dbReference type="SAM" id="MobiDB-lite"/>
    </source>
</evidence>
<dbReference type="Proteomes" id="UP000030645">
    <property type="component" value="Unassembled WGS sequence"/>
</dbReference>
<accession>W9QYZ8</accession>
<evidence type="ECO:0000313" key="2">
    <source>
        <dbReference type="EMBL" id="EXB60124.1"/>
    </source>
</evidence>
<dbReference type="AlphaFoldDB" id="W9QYZ8"/>
<gene>
    <name evidence="2" type="ORF">L484_013389</name>
</gene>
<organism evidence="2 3">
    <name type="scientific">Morus notabilis</name>
    <dbReference type="NCBI Taxonomy" id="981085"/>
    <lineage>
        <taxon>Eukaryota</taxon>
        <taxon>Viridiplantae</taxon>
        <taxon>Streptophyta</taxon>
        <taxon>Embryophyta</taxon>
        <taxon>Tracheophyta</taxon>
        <taxon>Spermatophyta</taxon>
        <taxon>Magnoliopsida</taxon>
        <taxon>eudicotyledons</taxon>
        <taxon>Gunneridae</taxon>
        <taxon>Pentapetalae</taxon>
        <taxon>rosids</taxon>
        <taxon>fabids</taxon>
        <taxon>Rosales</taxon>
        <taxon>Moraceae</taxon>
        <taxon>Moreae</taxon>
        <taxon>Morus</taxon>
    </lineage>
</organism>
<dbReference type="EMBL" id="KE344393">
    <property type="protein sequence ID" value="EXB60124.1"/>
    <property type="molecule type" value="Genomic_DNA"/>
</dbReference>
<proteinExistence type="predicted"/>
<name>W9QYZ8_9ROSA</name>